<dbReference type="Pfam" id="PF01594">
    <property type="entry name" value="AI-2E_transport"/>
    <property type="match status" value="1"/>
</dbReference>
<evidence type="ECO:0000256" key="5">
    <source>
        <dbReference type="ARBA" id="ARBA00023136"/>
    </source>
</evidence>
<dbReference type="PANTHER" id="PTHR21716:SF16">
    <property type="entry name" value="BLL1467 PROTEIN"/>
    <property type="match status" value="1"/>
</dbReference>
<feature type="transmembrane region" description="Helical" evidence="7">
    <location>
        <begin position="255"/>
        <end position="286"/>
    </location>
</feature>
<keyword evidence="9" id="KW-1185">Reference proteome</keyword>
<organism evidence="8 9">
    <name type="scientific">Henriciella pelagia</name>
    <dbReference type="NCBI Taxonomy" id="1977912"/>
    <lineage>
        <taxon>Bacteria</taxon>
        <taxon>Pseudomonadati</taxon>
        <taxon>Pseudomonadota</taxon>
        <taxon>Alphaproteobacteria</taxon>
        <taxon>Hyphomonadales</taxon>
        <taxon>Hyphomonadaceae</taxon>
        <taxon>Henriciella</taxon>
    </lineage>
</organism>
<dbReference type="PANTHER" id="PTHR21716">
    <property type="entry name" value="TRANSMEMBRANE PROTEIN"/>
    <property type="match status" value="1"/>
</dbReference>
<dbReference type="EMBL" id="BMKF01000001">
    <property type="protein sequence ID" value="GGB56632.1"/>
    <property type="molecule type" value="Genomic_DNA"/>
</dbReference>
<evidence type="ECO:0000256" key="3">
    <source>
        <dbReference type="ARBA" id="ARBA00022692"/>
    </source>
</evidence>
<comment type="subcellular location">
    <subcellularLocation>
        <location evidence="1">Membrane</location>
        <topology evidence="1">Multi-pass membrane protein</topology>
    </subcellularLocation>
</comment>
<protein>
    <submittedName>
        <fullName evidence="8">AI-2E family transporter</fullName>
    </submittedName>
</protein>
<comment type="similarity">
    <text evidence="2">Belongs to the autoinducer-2 exporter (AI-2E) (TC 2.A.86) family.</text>
</comment>
<evidence type="ECO:0000256" key="4">
    <source>
        <dbReference type="ARBA" id="ARBA00022989"/>
    </source>
</evidence>
<evidence type="ECO:0000256" key="1">
    <source>
        <dbReference type="ARBA" id="ARBA00004141"/>
    </source>
</evidence>
<sequence>MLAIRRGIIESRDTTDLKRGFLSAQPGTAYTHWSIIGLFVLAAIVALAYAQAFFIPVVFAILIALILSPIRRALGGVGISPPFAAALIMTLLCTAGVVTLFLISNSLATLLSDEPQLMNKVRERIDHLTGVLEPVRQAGEQLEAMQQNGAANAPERVVVREEGVFSLWAETTPYVLGQIMLAIVLATFLIASGDMFYEKLVQVMPTTSAKEKSLKIAREMENQLSTYFLTITAINMVLGVLIGLAMWLLGMPDPVFFGVAAFALNFIPYIGSIFGIILAFVMGIVTYENIWMSLAPPFAYWLINTIEGQFVTPVAVGRRLRLNAVAVFISLAFWAWLWSFVGMFLSTPMLIALKAFSERTPQLAWLNTFLEGRKPCETDDLSVMSSVMDPQSDACSQNDETGAAESKDGAPDEMVLEGDRPAPALT</sequence>
<comment type="caution">
    <text evidence="8">The sequence shown here is derived from an EMBL/GenBank/DDBJ whole genome shotgun (WGS) entry which is preliminary data.</text>
</comment>
<keyword evidence="5 7" id="KW-0472">Membrane</keyword>
<feature type="transmembrane region" description="Helical" evidence="7">
    <location>
        <begin position="224"/>
        <end position="249"/>
    </location>
</feature>
<evidence type="ECO:0000256" key="2">
    <source>
        <dbReference type="ARBA" id="ARBA00009773"/>
    </source>
</evidence>
<feature type="compositionally biased region" description="Polar residues" evidence="6">
    <location>
        <begin position="388"/>
        <end position="400"/>
    </location>
</feature>
<feature type="transmembrane region" description="Helical" evidence="7">
    <location>
        <begin position="175"/>
        <end position="197"/>
    </location>
</feature>
<proteinExistence type="inferred from homology"/>
<evidence type="ECO:0000313" key="8">
    <source>
        <dbReference type="EMBL" id="GGB56632.1"/>
    </source>
</evidence>
<evidence type="ECO:0000256" key="7">
    <source>
        <dbReference type="SAM" id="Phobius"/>
    </source>
</evidence>
<accession>A0ABQ1J1R0</accession>
<gene>
    <name evidence="8" type="ORF">GCM10011503_01220</name>
</gene>
<feature type="transmembrane region" description="Helical" evidence="7">
    <location>
        <begin position="27"/>
        <end position="47"/>
    </location>
</feature>
<feature type="region of interest" description="Disordered" evidence="6">
    <location>
        <begin position="388"/>
        <end position="426"/>
    </location>
</feature>
<feature type="transmembrane region" description="Helical" evidence="7">
    <location>
        <begin position="53"/>
        <end position="70"/>
    </location>
</feature>
<reference evidence="9" key="1">
    <citation type="journal article" date="2019" name="Int. J. Syst. Evol. Microbiol.">
        <title>The Global Catalogue of Microorganisms (GCM) 10K type strain sequencing project: providing services to taxonomists for standard genome sequencing and annotation.</title>
        <authorList>
            <consortium name="The Broad Institute Genomics Platform"/>
            <consortium name="The Broad Institute Genome Sequencing Center for Infectious Disease"/>
            <person name="Wu L."/>
            <person name="Ma J."/>
        </authorList>
    </citation>
    <scope>NUCLEOTIDE SEQUENCE [LARGE SCALE GENOMIC DNA]</scope>
    <source>
        <strain evidence="9">CGMCC 1.15928</strain>
    </source>
</reference>
<name>A0ABQ1J1R0_9PROT</name>
<feature type="transmembrane region" description="Helical" evidence="7">
    <location>
        <begin position="322"/>
        <end position="345"/>
    </location>
</feature>
<keyword evidence="3 7" id="KW-0812">Transmembrane</keyword>
<evidence type="ECO:0000256" key="6">
    <source>
        <dbReference type="SAM" id="MobiDB-lite"/>
    </source>
</evidence>
<keyword evidence="4 7" id="KW-1133">Transmembrane helix</keyword>
<dbReference type="InterPro" id="IPR002549">
    <property type="entry name" value="AI-2E-like"/>
</dbReference>
<evidence type="ECO:0000313" key="9">
    <source>
        <dbReference type="Proteomes" id="UP000628854"/>
    </source>
</evidence>
<dbReference type="Proteomes" id="UP000628854">
    <property type="component" value="Unassembled WGS sequence"/>
</dbReference>
<feature type="transmembrane region" description="Helical" evidence="7">
    <location>
        <begin position="82"/>
        <end position="103"/>
    </location>
</feature>